<organism evidence="8 9">
    <name type="scientific">Trichonephila inaurata madagascariensis</name>
    <dbReference type="NCBI Taxonomy" id="2747483"/>
    <lineage>
        <taxon>Eukaryota</taxon>
        <taxon>Metazoa</taxon>
        <taxon>Ecdysozoa</taxon>
        <taxon>Arthropoda</taxon>
        <taxon>Chelicerata</taxon>
        <taxon>Arachnida</taxon>
        <taxon>Araneae</taxon>
        <taxon>Araneomorphae</taxon>
        <taxon>Entelegynae</taxon>
        <taxon>Araneoidea</taxon>
        <taxon>Nephilidae</taxon>
        <taxon>Trichonephila</taxon>
        <taxon>Trichonephila inaurata</taxon>
    </lineage>
</organism>
<protein>
    <submittedName>
        <fullName evidence="8">Cytochrome P450 3A21</fullName>
    </submittedName>
</protein>
<comment type="similarity">
    <text evidence="1">Belongs to the cytochrome P450 family.</text>
</comment>
<keyword evidence="7" id="KW-0812">Transmembrane</keyword>
<evidence type="ECO:0000256" key="1">
    <source>
        <dbReference type="ARBA" id="ARBA00010617"/>
    </source>
</evidence>
<evidence type="ECO:0000256" key="7">
    <source>
        <dbReference type="SAM" id="Phobius"/>
    </source>
</evidence>
<keyword evidence="7" id="KW-0472">Membrane</keyword>
<dbReference type="PANTHER" id="PTHR24302:SF15">
    <property type="entry name" value="FATTY-ACID PEROXYGENASE"/>
    <property type="match status" value="1"/>
</dbReference>
<dbReference type="GO" id="GO:0020037">
    <property type="term" value="F:heme binding"/>
    <property type="evidence" value="ECO:0007669"/>
    <property type="project" value="InterPro"/>
</dbReference>
<evidence type="ECO:0000256" key="3">
    <source>
        <dbReference type="ARBA" id="ARBA00022723"/>
    </source>
</evidence>
<dbReference type="SUPFAM" id="SSF48264">
    <property type="entry name" value="Cytochrome P450"/>
    <property type="match status" value="1"/>
</dbReference>
<comment type="caution">
    <text evidence="8">The sequence shown here is derived from an EMBL/GenBank/DDBJ whole genome shotgun (WGS) entry which is preliminary data.</text>
</comment>
<dbReference type="AlphaFoldDB" id="A0A8X6YZH5"/>
<dbReference type="GO" id="GO:0005506">
    <property type="term" value="F:iron ion binding"/>
    <property type="evidence" value="ECO:0007669"/>
    <property type="project" value="InterPro"/>
</dbReference>
<dbReference type="GO" id="GO:0016705">
    <property type="term" value="F:oxidoreductase activity, acting on paired donors, with incorporation or reduction of molecular oxygen"/>
    <property type="evidence" value="ECO:0007669"/>
    <property type="project" value="InterPro"/>
</dbReference>
<keyword evidence="4" id="KW-0560">Oxidoreductase</keyword>
<dbReference type="InterPro" id="IPR036396">
    <property type="entry name" value="Cyt_P450_sf"/>
</dbReference>
<dbReference type="PANTHER" id="PTHR24302">
    <property type="entry name" value="CYTOCHROME P450 FAMILY 3"/>
    <property type="match status" value="1"/>
</dbReference>
<keyword evidence="7" id="KW-1133">Transmembrane helix</keyword>
<name>A0A8X6YZH5_9ARAC</name>
<reference evidence="8" key="1">
    <citation type="submission" date="2020-08" db="EMBL/GenBank/DDBJ databases">
        <title>Multicomponent nature underlies the extraordinary mechanical properties of spider dragline silk.</title>
        <authorList>
            <person name="Kono N."/>
            <person name="Nakamura H."/>
            <person name="Mori M."/>
            <person name="Yoshida Y."/>
            <person name="Ohtoshi R."/>
            <person name="Malay A.D."/>
            <person name="Moran D.A.P."/>
            <person name="Tomita M."/>
            <person name="Numata K."/>
            <person name="Arakawa K."/>
        </authorList>
    </citation>
    <scope>NUCLEOTIDE SEQUENCE</scope>
</reference>
<keyword evidence="9" id="KW-1185">Reference proteome</keyword>
<dbReference type="Gene3D" id="1.10.630.10">
    <property type="entry name" value="Cytochrome P450"/>
    <property type="match status" value="1"/>
</dbReference>
<evidence type="ECO:0000256" key="4">
    <source>
        <dbReference type="ARBA" id="ARBA00023002"/>
    </source>
</evidence>
<feature type="transmembrane region" description="Helical" evidence="7">
    <location>
        <begin position="6"/>
        <end position="27"/>
    </location>
</feature>
<proteinExistence type="inferred from homology"/>
<accession>A0A8X6YZH5</accession>
<keyword evidence="3" id="KW-0479">Metal-binding</keyword>
<dbReference type="OrthoDB" id="6436145at2759"/>
<gene>
    <name evidence="8" type="primary">CYP3A21_5</name>
    <name evidence="8" type="ORF">TNIN_499301</name>
</gene>
<evidence type="ECO:0000313" key="9">
    <source>
        <dbReference type="Proteomes" id="UP000886998"/>
    </source>
</evidence>
<sequence>MIGFEVFVGFISTTFVTAFTSFLLYWYSTRNFDFWKKRGVVYAKPIPFFGNTLELLWKPLNEIELERYFRLGRIYGHFEGNRPVLSVADPKVLREILVKEFPSISSRRVFYKEFRFLEKERSCICKTNSLLRKHIGTIVEGVHNLF</sequence>
<dbReference type="GO" id="GO:0008395">
    <property type="term" value="F:steroid hydroxylase activity"/>
    <property type="evidence" value="ECO:0007669"/>
    <property type="project" value="TreeGrafter"/>
</dbReference>
<keyword evidence="5" id="KW-0408">Iron</keyword>
<evidence type="ECO:0000256" key="2">
    <source>
        <dbReference type="ARBA" id="ARBA00022617"/>
    </source>
</evidence>
<keyword evidence="2" id="KW-0349">Heme</keyword>
<evidence type="ECO:0000313" key="8">
    <source>
        <dbReference type="EMBL" id="GFY79559.1"/>
    </source>
</evidence>
<evidence type="ECO:0000256" key="6">
    <source>
        <dbReference type="ARBA" id="ARBA00023033"/>
    </source>
</evidence>
<dbReference type="Proteomes" id="UP000886998">
    <property type="component" value="Unassembled WGS sequence"/>
</dbReference>
<evidence type="ECO:0000256" key="5">
    <source>
        <dbReference type="ARBA" id="ARBA00023004"/>
    </source>
</evidence>
<dbReference type="EMBL" id="BMAV01023647">
    <property type="protein sequence ID" value="GFY79559.1"/>
    <property type="molecule type" value="Genomic_DNA"/>
</dbReference>
<dbReference type="InterPro" id="IPR050705">
    <property type="entry name" value="Cytochrome_P450_3A"/>
</dbReference>
<keyword evidence="6" id="KW-0503">Monooxygenase</keyword>